<dbReference type="SUPFAM" id="SSF47598">
    <property type="entry name" value="Ribbon-helix-helix"/>
    <property type="match status" value="1"/>
</dbReference>
<dbReference type="Proteomes" id="UP000184050">
    <property type="component" value="Unassembled WGS sequence"/>
</dbReference>
<sequence>MNNHNSSNPGDHTIHLRVSSRLFEEIKSLAVREQRSVSGMVKYIVITFLNNNHN</sequence>
<evidence type="ECO:0000313" key="1">
    <source>
        <dbReference type="EMBL" id="SHK08091.1"/>
    </source>
</evidence>
<dbReference type="AlphaFoldDB" id="A0A1M6PJF7"/>
<accession>A0A1M6PJF7</accession>
<dbReference type="EMBL" id="FQZE01000062">
    <property type="protein sequence ID" value="SHK08091.1"/>
    <property type="molecule type" value="Genomic_DNA"/>
</dbReference>
<dbReference type="STRING" id="1168035.SAMN05444280_1622"/>
<dbReference type="GO" id="GO:0006355">
    <property type="term" value="P:regulation of DNA-templated transcription"/>
    <property type="evidence" value="ECO:0007669"/>
    <property type="project" value="InterPro"/>
</dbReference>
<keyword evidence="2" id="KW-1185">Reference proteome</keyword>
<gene>
    <name evidence="1" type="ORF">SAMN05444280_1622</name>
</gene>
<dbReference type="InterPro" id="IPR010985">
    <property type="entry name" value="Ribbon_hlx_hlx"/>
</dbReference>
<organism evidence="1 2">
    <name type="scientific">Tangfeifania diversioriginum</name>
    <dbReference type="NCBI Taxonomy" id="1168035"/>
    <lineage>
        <taxon>Bacteria</taxon>
        <taxon>Pseudomonadati</taxon>
        <taxon>Bacteroidota</taxon>
        <taxon>Bacteroidia</taxon>
        <taxon>Marinilabiliales</taxon>
        <taxon>Prolixibacteraceae</taxon>
        <taxon>Tangfeifania</taxon>
    </lineage>
</organism>
<reference evidence="1 2" key="1">
    <citation type="submission" date="2016-11" db="EMBL/GenBank/DDBJ databases">
        <authorList>
            <person name="Jaros S."/>
            <person name="Januszkiewicz K."/>
            <person name="Wedrychowicz H."/>
        </authorList>
    </citation>
    <scope>NUCLEOTIDE SEQUENCE [LARGE SCALE GENOMIC DNA]</scope>
    <source>
        <strain evidence="1 2">DSM 27063</strain>
    </source>
</reference>
<evidence type="ECO:0000313" key="2">
    <source>
        <dbReference type="Proteomes" id="UP000184050"/>
    </source>
</evidence>
<proteinExistence type="predicted"/>
<dbReference type="RefSeq" id="WP_175552585.1">
    <property type="nucleotide sequence ID" value="NZ_FQZE01000062.1"/>
</dbReference>
<name>A0A1M6PJF7_9BACT</name>
<protein>
    <submittedName>
        <fullName evidence="1">Uncharacterized protein</fullName>
    </submittedName>
</protein>